<dbReference type="EMBL" id="WBOF01000008">
    <property type="protein sequence ID" value="MQS17974.1"/>
    <property type="molecule type" value="Genomic_DNA"/>
</dbReference>
<accession>A0A6N7L631</accession>
<comment type="caution">
    <text evidence="3">The sequence shown here is derived from an EMBL/GenBank/DDBJ whole genome shotgun (WGS) entry which is preliminary data.</text>
</comment>
<dbReference type="AlphaFoldDB" id="A0A6N7L631"/>
<name>A0A6N7L631_9ACTN</name>
<dbReference type="RefSeq" id="WP_153471805.1">
    <property type="nucleotide sequence ID" value="NZ_WBOF01000008.1"/>
</dbReference>
<keyword evidence="4" id="KW-1185">Reference proteome</keyword>
<protein>
    <submittedName>
        <fullName evidence="3">Uncharacterized protein</fullName>
    </submittedName>
</protein>
<sequence length="178" mass="20343">MTSVQITVSITPQQASRFNLRKRRQKLEQDEYLKELKREGLTHREARVQLALIRPDTWPPLDVVVAGAVRQRLAEPDLAGPWEPLTPEEEGEMKLSGRWPGPAPDVRLVERNYLLPSELVTELRTASWRVSARPLALYSPSLGRAERERLADLIHSPGRIVRQALDRYGRPEPEETAE</sequence>
<reference evidence="3 4" key="1">
    <citation type="submission" date="2019-09" db="EMBL/GenBank/DDBJ databases">
        <title>Genome Sequences of Streptomyces kaniharaensis ATCC 21070.</title>
        <authorList>
            <person name="Zhu W."/>
            <person name="De Crecy-Lagard V."/>
            <person name="Richards N.G."/>
        </authorList>
    </citation>
    <scope>NUCLEOTIDE SEQUENCE [LARGE SCALE GENOMIC DNA]</scope>
    <source>
        <strain evidence="3 4">SF-557</strain>
    </source>
</reference>
<feature type="region of interest" description="Disordered" evidence="1">
    <location>
        <begin position="78"/>
        <end position="101"/>
    </location>
</feature>
<gene>
    <name evidence="2" type="ORF">F7Q99_38520</name>
    <name evidence="3" type="ORF">F7Q99_38750</name>
</gene>
<dbReference type="OrthoDB" id="4242010at2"/>
<dbReference type="EMBL" id="WBOF01000008">
    <property type="protein sequence ID" value="MQS17931.1"/>
    <property type="molecule type" value="Genomic_DNA"/>
</dbReference>
<evidence type="ECO:0000313" key="2">
    <source>
        <dbReference type="EMBL" id="MQS17931.1"/>
    </source>
</evidence>
<dbReference type="Proteomes" id="UP000450000">
    <property type="component" value="Unassembled WGS sequence"/>
</dbReference>
<evidence type="ECO:0000313" key="3">
    <source>
        <dbReference type="EMBL" id="MQS17974.1"/>
    </source>
</evidence>
<evidence type="ECO:0000313" key="4">
    <source>
        <dbReference type="Proteomes" id="UP000450000"/>
    </source>
</evidence>
<evidence type="ECO:0000256" key="1">
    <source>
        <dbReference type="SAM" id="MobiDB-lite"/>
    </source>
</evidence>
<organism evidence="3 4">
    <name type="scientific">Streptomyces kaniharaensis</name>
    <dbReference type="NCBI Taxonomy" id="212423"/>
    <lineage>
        <taxon>Bacteria</taxon>
        <taxon>Bacillati</taxon>
        <taxon>Actinomycetota</taxon>
        <taxon>Actinomycetes</taxon>
        <taxon>Kitasatosporales</taxon>
        <taxon>Streptomycetaceae</taxon>
        <taxon>Streptomyces</taxon>
    </lineage>
</organism>
<proteinExistence type="predicted"/>